<evidence type="ECO:0000313" key="1">
    <source>
        <dbReference type="EMBL" id="BAD94219.1"/>
    </source>
</evidence>
<protein>
    <submittedName>
        <fullName evidence="1">Uncharacterized protein At3g48640</fullName>
    </submittedName>
</protein>
<dbReference type="TAIR" id="AT3G48640"/>
<dbReference type="EMBL" id="AK221356">
    <property type="protein sequence ID" value="BAD94219.1"/>
    <property type="molecule type" value="mRNA"/>
</dbReference>
<accession>Q56YG6</accession>
<gene>
    <name evidence="1" type="ordered locus">At3g48640</name>
</gene>
<organism evidence="1">
    <name type="scientific">Arabidopsis thaliana</name>
    <name type="common">Mouse-ear cress</name>
    <dbReference type="NCBI Taxonomy" id="3702"/>
    <lineage>
        <taxon>Eukaryota</taxon>
        <taxon>Viridiplantae</taxon>
        <taxon>Streptophyta</taxon>
        <taxon>Embryophyta</taxon>
        <taxon>Tracheophyta</taxon>
        <taxon>Spermatophyta</taxon>
        <taxon>Magnoliopsida</taxon>
        <taxon>eudicotyledons</taxon>
        <taxon>Gunneridae</taxon>
        <taxon>Pentapetalae</taxon>
        <taxon>rosids</taxon>
        <taxon>malvids</taxon>
        <taxon>Brassicales</taxon>
        <taxon>Brassicaceae</taxon>
        <taxon>Camelineae</taxon>
        <taxon>Arabidopsis</taxon>
    </lineage>
</organism>
<dbReference type="AlphaFoldDB" id="Q56YG6"/>
<name>Q56YG6_ARATH</name>
<proteinExistence type="evidence at transcript level"/>
<dbReference type="ExpressionAtlas" id="Q56YG6">
    <property type="expression patterns" value="baseline and differential"/>
</dbReference>
<sequence>MAGQGGERGVEVAKKLYKLTMEEDNSMETTLLGLSRLIGNTTKGNIEAMEKIKSHS</sequence>
<reference evidence="1" key="1">
    <citation type="submission" date="2005-03" db="EMBL/GenBank/DDBJ databases">
        <title>Large-scale analysis of RIKEN Arabidopsis full-length (RAFL) cDNAs.</title>
        <authorList>
            <person name="Totoki Y."/>
            <person name="Seki M."/>
            <person name="Ishida J."/>
            <person name="Nakajima M."/>
            <person name="Enju A."/>
            <person name="Kamiya A."/>
            <person name="Narusaka M."/>
            <person name="Shin-i T."/>
            <person name="Nakagawa M."/>
            <person name="Sakamoto N."/>
            <person name="Oishi K."/>
            <person name="Kohara Y."/>
            <person name="Kobayashi M."/>
            <person name="Toyoda A."/>
            <person name="Sakaki Y."/>
            <person name="Sakurai T."/>
            <person name="Iida K."/>
            <person name="Akiyama K."/>
            <person name="Satou M."/>
            <person name="Toyoda T."/>
            <person name="Konagaya A."/>
            <person name="Carninci P."/>
            <person name="Kawai J."/>
            <person name="Hayashizaki Y."/>
            <person name="Shinozaki K."/>
        </authorList>
    </citation>
    <scope>NUCLEOTIDE SEQUENCE</scope>
</reference>